<organism evidence="1 2">
    <name type="scientific">Apiospora rasikravindrae</name>
    <dbReference type="NCBI Taxonomy" id="990691"/>
    <lineage>
        <taxon>Eukaryota</taxon>
        <taxon>Fungi</taxon>
        <taxon>Dikarya</taxon>
        <taxon>Ascomycota</taxon>
        <taxon>Pezizomycotina</taxon>
        <taxon>Sordariomycetes</taxon>
        <taxon>Xylariomycetidae</taxon>
        <taxon>Amphisphaeriales</taxon>
        <taxon>Apiosporaceae</taxon>
        <taxon>Apiospora</taxon>
    </lineage>
</organism>
<name>A0ABR1UC34_9PEZI</name>
<proteinExistence type="predicted"/>
<gene>
    <name evidence="1" type="ORF">PG993_001681</name>
</gene>
<protein>
    <submittedName>
        <fullName evidence="1">Uncharacterized protein</fullName>
    </submittedName>
</protein>
<evidence type="ECO:0000313" key="2">
    <source>
        <dbReference type="Proteomes" id="UP001444661"/>
    </source>
</evidence>
<dbReference type="EMBL" id="JAQQWK010000001">
    <property type="protein sequence ID" value="KAK8056454.1"/>
    <property type="molecule type" value="Genomic_DNA"/>
</dbReference>
<evidence type="ECO:0000313" key="1">
    <source>
        <dbReference type="EMBL" id="KAK8056454.1"/>
    </source>
</evidence>
<dbReference type="Proteomes" id="UP001444661">
    <property type="component" value="Unassembled WGS sequence"/>
</dbReference>
<accession>A0ABR1UC34</accession>
<sequence>MTEKQAKPVEPVTQNATTRYLKKESLQKLLERLFPGQTDFKIRLKEDQWSFTAPTVVKEVSSVVSWAALALGTSGVTADHIPRSGVRDE</sequence>
<keyword evidence="2" id="KW-1185">Reference proteome</keyword>
<reference evidence="1 2" key="1">
    <citation type="submission" date="2023-01" db="EMBL/GenBank/DDBJ databases">
        <title>Analysis of 21 Apiospora genomes using comparative genomics revels a genus with tremendous synthesis potential of carbohydrate active enzymes and secondary metabolites.</title>
        <authorList>
            <person name="Sorensen T."/>
        </authorList>
    </citation>
    <scope>NUCLEOTIDE SEQUENCE [LARGE SCALE GENOMIC DNA]</scope>
    <source>
        <strain evidence="1 2">CBS 33761</strain>
    </source>
</reference>
<comment type="caution">
    <text evidence="1">The sequence shown here is derived from an EMBL/GenBank/DDBJ whole genome shotgun (WGS) entry which is preliminary data.</text>
</comment>